<name>A0A8K0VFR3_9RHOB</name>
<evidence type="ECO:0000313" key="2">
    <source>
        <dbReference type="EMBL" id="MBL4918205.1"/>
    </source>
</evidence>
<feature type="chain" id="PRO_5035432104" evidence="1">
    <location>
        <begin position="21"/>
        <end position="49"/>
    </location>
</feature>
<dbReference type="EMBL" id="JAESVN010000005">
    <property type="protein sequence ID" value="MBL4918205.1"/>
    <property type="molecule type" value="Genomic_DNA"/>
</dbReference>
<keyword evidence="1" id="KW-0732">Signal</keyword>
<feature type="signal peptide" evidence="1">
    <location>
        <begin position="1"/>
        <end position="20"/>
    </location>
</feature>
<dbReference type="PROSITE" id="PS51257">
    <property type="entry name" value="PROKAR_LIPOPROTEIN"/>
    <property type="match status" value="1"/>
</dbReference>
<comment type="caution">
    <text evidence="2">The sequence shown here is derived from an EMBL/GenBank/DDBJ whole genome shotgun (WGS) entry which is preliminary data.</text>
</comment>
<reference evidence="2" key="1">
    <citation type="submission" date="2021-01" db="EMBL/GenBank/DDBJ databases">
        <title>Tabrizicola alba sp. nov. a motile alkaliphilic bacterium isolated from a soda lake.</title>
        <authorList>
            <person name="Szuroczki S."/>
            <person name="Abbaszade G."/>
            <person name="Schumann P."/>
            <person name="Toth E."/>
        </authorList>
    </citation>
    <scope>NUCLEOTIDE SEQUENCE</scope>
    <source>
        <strain evidence="2">DMG-N-6</strain>
    </source>
</reference>
<dbReference type="Proteomes" id="UP000648908">
    <property type="component" value="Unassembled WGS sequence"/>
</dbReference>
<protein>
    <submittedName>
        <fullName evidence="2">Uncharacterized protein</fullName>
    </submittedName>
</protein>
<evidence type="ECO:0000256" key="1">
    <source>
        <dbReference type="SAM" id="SignalP"/>
    </source>
</evidence>
<accession>A0A8K0VFR3</accession>
<keyword evidence="3" id="KW-1185">Reference proteome</keyword>
<organism evidence="2 3">
    <name type="scientific">Szabonella alba</name>
    <dbReference type="NCBI Taxonomy" id="2804194"/>
    <lineage>
        <taxon>Bacteria</taxon>
        <taxon>Pseudomonadati</taxon>
        <taxon>Pseudomonadota</taxon>
        <taxon>Alphaproteobacteria</taxon>
        <taxon>Rhodobacterales</taxon>
        <taxon>Paracoccaceae</taxon>
        <taxon>Szabonella</taxon>
    </lineage>
</organism>
<sequence length="49" mass="5162">MTTRRITMFIPLLAVLATTACETVKGAGRDIQGAGTVVQQGATEVQQDL</sequence>
<dbReference type="AlphaFoldDB" id="A0A8K0VFR3"/>
<gene>
    <name evidence="2" type="ORF">JL811_13330</name>
</gene>
<dbReference type="RefSeq" id="WP_202689195.1">
    <property type="nucleotide sequence ID" value="NZ_JAESVN010000005.1"/>
</dbReference>
<proteinExistence type="predicted"/>
<evidence type="ECO:0000313" key="3">
    <source>
        <dbReference type="Proteomes" id="UP000648908"/>
    </source>
</evidence>